<proteinExistence type="inferred from homology"/>
<evidence type="ECO:0000313" key="11">
    <source>
        <dbReference type="EMBL" id="CAE7233986.1"/>
    </source>
</evidence>
<comment type="similarity">
    <text evidence="3 7">Belongs to the UTP25 family.</text>
</comment>
<dbReference type="GO" id="GO:0032040">
    <property type="term" value="C:small-subunit processome"/>
    <property type="evidence" value="ECO:0007669"/>
    <property type="project" value="TreeGrafter"/>
</dbReference>
<comment type="function">
    <text evidence="1 7">DEAD-box RNA helicase-like protein required for pre-18S rRNA processing, specifically at sites A0, A1, and A2.</text>
</comment>
<evidence type="ECO:0000313" key="12">
    <source>
        <dbReference type="Proteomes" id="UP000663827"/>
    </source>
</evidence>
<name>A0A8H3EA56_9AGAM</name>
<evidence type="ECO:0000256" key="3">
    <source>
        <dbReference type="ARBA" id="ARBA00009223"/>
    </source>
</evidence>
<dbReference type="Pfam" id="PF22916">
    <property type="entry name" value="UTP25_NTPase-like"/>
    <property type="match status" value="1"/>
</dbReference>
<feature type="compositionally biased region" description="Acidic residues" evidence="8">
    <location>
        <begin position="63"/>
        <end position="80"/>
    </location>
</feature>
<dbReference type="GO" id="GO:0000462">
    <property type="term" value="P:maturation of SSU-rRNA from tricistronic rRNA transcript (SSU-rRNA, 5.8S rRNA, LSU-rRNA)"/>
    <property type="evidence" value="ECO:0007669"/>
    <property type="project" value="TreeGrafter"/>
</dbReference>
<dbReference type="GO" id="GO:0019843">
    <property type="term" value="F:rRNA binding"/>
    <property type="evidence" value="ECO:0007669"/>
    <property type="project" value="TreeGrafter"/>
</dbReference>
<dbReference type="InterPro" id="IPR053940">
    <property type="entry name" value="UTP25_NTPase-like"/>
</dbReference>
<keyword evidence="5 7" id="KW-0539">Nucleus</keyword>
<dbReference type="EMBL" id="CAJNJQ010006655">
    <property type="protein sequence ID" value="CAE7233986.1"/>
    <property type="molecule type" value="Genomic_DNA"/>
</dbReference>
<dbReference type="Proteomes" id="UP000663827">
    <property type="component" value="Unassembled WGS sequence"/>
</dbReference>
<dbReference type="PANTHER" id="PTHR12933">
    <property type="entry name" value="ORF PROTEIN-RELATED"/>
    <property type="match status" value="1"/>
</dbReference>
<dbReference type="AlphaFoldDB" id="A0A8H3EA56"/>
<accession>A0A8H3EA56</accession>
<evidence type="ECO:0000256" key="6">
    <source>
        <dbReference type="ARBA" id="ARBA00023274"/>
    </source>
</evidence>
<reference evidence="11" key="1">
    <citation type="submission" date="2021-01" db="EMBL/GenBank/DDBJ databases">
        <authorList>
            <person name="Kaushik A."/>
        </authorList>
    </citation>
    <scope>NUCLEOTIDE SEQUENCE</scope>
    <source>
        <strain evidence="11">AG5</strain>
    </source>
</reference>
<feature type="domain" description="UTP25 NTP hydrolase-like" evidence="10">
    <location>
        <begin position="160"/>
        <end position="490"/>
    </location>
</feature>
<dbReference type="Pfam" id="PF06862">
    <property type="entry name" value="Utp25_C"/>
    <property type="match status" value="1"/>
</dbReference>
<dbReference type="InterPro" id="IPR053939">
    <property type="entry name" value="UTP25_C"/>
</dbReference>
<evidence type="ECO:0000259" key="9">
    <source>
        <dbReference type="Pfam" id="PF06862"/>
    </source>
</evidence>
<comment type="caution">
    <text evidence="11">The sequence shown here is derived from an EMBL/GenBank/DDBJ whole genome shotgun (WGS) entry which is preliminary data.</text>
</comment>
<evidence type="ECO:0000259" key="10">
    <source>
        <dbReference type="Pfam" id="PF22916"/>
    </source>
</evidence>
<evidence type="ECO:0000256" key="5">
    <source>
        <dbReference type="ARBA" id="ARBA00023242"/>
    </source>
</evidence>
<dbReference type="GO" id="GO:0034511">
    <property type="term" value="F:U3 snoRNA binding"/>
    <property type="evidence" value="ECO:0007669"/>
    <property type="project" value="InterPro"/>
</dbReference>
<dbReference type="InterPro" id="IPR010678">
    <property type="entry name" value="UTP25"/>
</dbReference>
<organism evidence="11 12">
    <name type="scientific">Rhizoctonia solani</name>
    <dbReference type="NCBI Taxonomy" id="456999"/>
    <lineage>
        <taxon>Eukaryota</taxon>
        <taxon>Fungi</taxon>
        <taxon>Dikarya</taxon>
        <taxon>Basidiomycota</taxon>
        <taxon>Agaricomycotina</taxon>
        <taxon>Agaricomycetes</taxon>
        <taxon>Cantharellales</taxon>
        <taxon>Ceratobasidiaceae</taxon>
        <taxon>Rhizoctonia</taxon>
    </lineage>
</organism>
<feature type="domain" description="UTP25 C-terminal" evidence="9">
    <location>
        <begin position="510"/>
        <end position="679"/>
    </location>
</feature>
<comment type="subcellular location">
    <subcellularLocation>
        <location evidence="2 7">Nucleus</location>
        <location evidence="2 7">Nucleolus</location>
    </subcellularLocation>
</comment>
<evidence type="ECO:0000256" key="2">
    <source>
        <dbReference type="ARBA" id="ARBA00004604"/>
    </source>
</evidence>
<comment type="subunit">
    <text evidence="7">Component of the ribosomal small subunit (SSU) processome composed of at least 40 protein subunits and snoRNA U3.</text>
</comment>
<evidence type="ECO:0000256" key="7">
    <source>
        <dbReference type="RuleBase" id="RU365070"/>
    </source>
</evidence>
<feature type="compositionally biased region" description="Low complexity" evidence="8">
    <location>
        <begin position="29"/>
        <end position="40"/>
    </location>
</feature>
<keyword evidence="7" id="KW-0690">Ribosome biogenesis</keyword>
<evidence type="ECO:0000256" key="4">
    <source>
        <dbReference type="ARBA" id="ARBA00015422"/>
    </source>
</evidence>
<protein>
    <recommendedName>
        <fullName evidence="4 7">U3 small nucleolar RNA-associated protein 25</fullName>
        <shortName evidence="7">U3 snoRNA-associated protein 25</shortName>
    </recommendedName>
</protein>
<evidence type="ECO:0000256" key="8">
    <source>
        <dbReference type="SAM" id="MobiDB-lite"/>
    </source>
</evidence>
<gene>
    <name evidence="11" type="ORF">RDB_LOCUS192672</name>
</gene>
<evidence type="ECO:0000256" key="1">
    <source>
        <dbReference type="ARBA" id="ARBA00002883"/>
    </source>
</evidence>
<keyword evidence="7" id="KW-0698">rRNA processing</keyword>
<dbReference type="PANTHER" id="PTHR12933:SF0">
    <property type="entry name" value="U3 SMALL NUCLEOLAR RNA-ASSOCIATED PROTEIN 25 HOMOLOG"/>
    <property type="match status" value="1"/>
</dbReference>
<feature type="region of interest" description="Disordered" evidence="8">
    <location>
        <begin position="20"/>
        <end position="81"/>
    </location>
</feature>
<sequence length="682" mass="75613">MPAQDPATVKLLTLLNVSSLRSKRRSLKSSDSSPEGQSESETPKRRKLGGKLATKREAHQGEEQDEASESEDESEIESQDVESPVITANDPHVLHFGSSEAGPSILTPASRSAIDNHQLGTQQLNLGNGPDELGAVVLSCPEGAESNKPSNDFPSLISEYRDVMLPYVGTSPKEHDNARRQACDHIVRHIQKHRKRIMTNNARLLAHSKAAAVAAEAAKSDASAASKPSILDPPSDVRDQGFTRPTVLILLPFRNSALALVDTLISALESYHNNKLETTTPPKIENYTRFQSEYGLPPGVEDKLLSAEPGTYPSDHVRNFAGNTDDAFRLGIRLSNKGKGWRLFSGFLNSDIIIASPLGLRMGIEREGCVSNRLCRSSSSSNHISISLHPNLPVTPNSPPDFLSSLEIVLIDQLDCLTMQNWAHLTHILELCNVLPKEANGADFARIREYCLDGHSGYLRQTILLSAYETPQTRALFNNTQLLKNVAGRIRQTRPYGATPIPEGMAIGWTKLDCDDPVKEPDARFEYFKEKIVPNILSSAQAQTLVFVPSYFDYLRVYNHLVSHASTSVTGISEYSSNQDISRARQAFFAGTRPILVITERFHFFRRYKLRAVKHIVFYGPPDHAQFFTEILSFPFLDDETAPAPNDVKTLCLYSKFDYMRLERLEGTKEAATMCASQTVQP</sequence>
<keyword evidence="6 7" id="KW-0687">Ribonucleoprotein</keyword>